<keyword evidence="3" id="KW-1003">Cell membrane</keyword>
<organism evidence="8 11">
    <name type="scientific">Hungatella hathewayi</name>
    <dbReference type="NCBI Taxonomy" id="154046"/>
    <lineage>
        <taxon>Bacteria</taxon>
        <taxon>Bacillati</taxon>
        <taxon>Bacillota</taxon>
        <taxon>Clostridia</taxon>
        <taxon>Lachnospirales</taxon>
        <taxon>Lachnospiraceae</taxon>
        <taxon>Hungatella</taxon>
    </lineage>
</organism>
<sequence>MDSGVLEYFDVFLLVFARMGGLIFVHPVFARRGIPAMVKTGLVLTLSLVIAPAAAQGVTAIQAYSTFQMAEALIREVIMGLVIGSVFQLFFYMVYVAGDLMDTVFGLSMGKVMDPAGGVQTAILGQFINVFFFLYFFATGCHLLTVKLFAYTYEVIPVGAARLVTQDIAWYLVSIFGSVFLMVIKLALPFVAAEFVLEVSMGVLMKLIPQIHVFVINIQSKILLGILLMMLFARPIGAFIDSYYGMMMSEVQKVMMMFAS</sequence>
<proteinExistence type="inferred from homology"/>
<keyword evidence="8" id="KW-0282">Flagellum</keyword>
<dbReference type="Proteomes" id="UP000261023">
    <property type="component" value="Unassembled WGS sequence"/>
</dbReference>
<feature type="transmembrane region" description="Helical" evidence="7">
    <location>
        <begin position="42"/>
        <end position="65"/>
    </location>
</feature>
<dbReference type="EMBL" id="QTJW01000028">
    <property type="protein sequence ID" value="RGD67135.1"/>
    <property type="molecule type" value="Genomic_DNA"/>
</dbReference>
<evidence type="ECO:0000313" key="9">
    <source>
        <dbReference type="EMBL" id="RGD67135.1"/>
    </source>
</evidence>
<evidence type="ECO:0000256" key="7">
    <source>
        <dbReference type="SAM" id="Phobius"/>
    </source>
</evidence>
<evidence type="ECO:0000313" key="13">
    <source>
        <dbReference type="Proteomes" id="UP000263014"/>
    </source>
</evidence>
<accession>A0A174K9M0</accession>
<evidence type="ECO:0000313" key="10">
    <source>
        <dbReference type="EMBL" id="RGI98382.1"/>
    </source>
</evidence>
<reference evidence="8 11" key="1">
    <citation type="submission" date="2015-09" db="EMBL/GenBank/DDBJ databases">
        <authorList>
            <consortium name="Pathogen Informatics"/>
        </authorList>
    </citation>
    <scope>NUCLEOTIDE SEQUENCE [LARGE SCALE GENOMIC DNA]</scope>
    <source>
        <strain evidence="8 11">2789STDY5608850</strain>
    </source>
</reference>
<dbReference type="AlphaFoldDB" id="A0A174K9M0"/>
<dbReference type="Proteomes" id="UP000095651">
    <property type="component" value="Unassembled WGS sequence"/>
</dbReference>
<dbReference type="OrthoDB" id="9807748at2"/>
<dbReference type="Proteomes" id="UP000263014">
    <property type="component" value="Unassembled WGS sequence"/>
</dbReference>
<evidence type="ECO:0000256" key="5">
    <source>
        <dbReference type="ARBA" id="ARBA00022989"/>
    </source>
</evidence>
<dbReference type="PANTHER" id="PTHR30065:SF1">
    <property type="entry name" value="SURFACE PRESENTATION OF ANTIGENS PROTEIN SPAR"/>
    <property type="match status" value="1"/>
</dbReference>
<dbReference type="InterPro" id="IPR002010">
    <property type="entry name" value="T3SS_IM_R"/>
</dbReference>
<feature type="transmembrane region" description="Helical" evidence="7">
    <location>
        <begin position="222"/>
        <end position="246"/>
    </location>
</feature>
<evidence type="ECO:0000313" key="8">
    <source>
        <dbReference type="EMBL" id="CUP06009.1"/>
    </source>
</evidence>
<evidence type="ECO:0000256" key="4">
    <source>
        <dbReference type="ARBA" id="ARBA00022692"/>
    </source>
</evidence>
<dbReference type="EMBL" id="QSON01000016">
    <property type="protein sequence ID" value="RGI98382.1"/>
    <property type="molecule type" value="Genomic_DNA"/>
</dbReference>
<reference evidence="12 13" key="2">
    <citation type="submission" date="2018-08" db="EMBL/GenBank/DDBJ databases">
        <title>A genome reference for cultivated species of the human gut microbiota.</title>
        <authorList>
            <person name="Zou Y."/>
            <person name="Xue W."/>
            <person name="Luo G."/>
        </authorList>
    </citation>
    <scope>NUCLEOTIDE SEQUENCE [LARGE SCALE GENOMIC DNA]</scope>
    <source>
        <strain evidence="9 12">AF19-13AC</strain>
        <strain evidence="10 13">TM09-12</strain>
    </source>
</reference>
<feature type="transmembrane region" description="Helical" evidence="7">
    <location>
        <begin position="77"/>
        <end position="98"/>
    </location>
</feature>
<dbReference type="GO" id="GO:0006605">
    <property type="term" value="P:protein targeting"/>
    <property type="evidence" value="ECO:0007669"/>
    <property type="project" value="InterPro"/>
</dbReference>
<feature type="transmembrane region" description="Helical" evidence="7">
    <location>
        <begin position="12"/>
        <end position="30"/>
    </location>
</feature>
<evidence type="ECO:0000256" key="2">
    <source>
        <dbReference type="ARBA" id="ARBA00009772"/>
    </source>
</evidence>
<keyword evidence="8" id="KW-0966">Cell projection</keyword>
<gene>
    <name evidence="9" type="ORF">DWX31_28535</name>
    <name evidence="10" type="ORF">DXD79_25375</name>
    <name evidence="8" type="ORF">ERS852407_04836</name>
</gene>
<dbReference type="EMBL" id="CYZE01000017">
    <property type="protein sequence ID" value="CUP06009.1"/>
    <property type="molecule type" value="Genomic_DNA"/>
</dbReference>
<dbReference type="Pfam" id="PF01311">
    <property type="entry name" value="Bac_export_1"/>
    <property type="match status" value="1"/>
</dbReference>
<feature type="transmembrane region" description="Helical" evidence="7">
    <location>
        <begin position="168"/>
        <end position="188"/>
    </location>
</feature>
<keyword evidence="8" id="KW-0969">Cilium</keyword>
<feature type="transmembrane region" description="Helical" evidence="7">
    <location>
        <begin position="119"/>
        <end position="138"/>
    </location>
</feature>
<keyword evidence="6 7" id="KW-0472">Membrane</keyword>
<dbReference type="PRINTS" id="PR00953">
    <property type="entry name" value="TYPE3IMRPROT"/>
</dbReference>
<evidence type="ECO:0000313" key="11">
    <source>
        <dbReference type="Proteomes" id="UP000095651"/>
    </source>
</evidence>
<evidence type="ECO:0000256" key="6">
    <source>
        <dbReference type="ARBA" id="ARBA00023136"/>
    </source>
</evidence>
<dbReference type="RefSeq" id="WP_002605073.1">
    <property type="nucleotide sequence ID" value="NZ_CABIXC010000017.1"/>
</dbReference>
<keyword evidence="4 7" id="KW-0812">Transmembrane</keyword>
<name>A0A174K9M0_9FIRM</name>
<evidence type="ECO:0000256" key="3">
    <source>
        <dbReference type="ARBA" id="ARBA00022475"/>
    </source>
</evidence>
<comment type="subcellular location">
    <subcellularLocation>
        <location evidence="1">Cell membrane</location>
        <topology evidence="1">Multi-pass membrane protein</topology>
    </subcellularLocation>
</comment>
<keyword evidence="5 7" id="KW-1133">Transmembrane helix</keyword>
<protein>
    <submittedName>
        <fullName evidence="8">Flagellar biosynthetic protein FliR</fullName>
    </submittedName>
    <submittedName>
        <fullName evidence="9">Type III secretion protein</fullName>
    </submittedName>
</protein>
<dbReference type="PANTHER" id="PTHR30065">
    <property type="entry name" value="FLAGELLAR BIOSYNTHETIC PROTEIN FLIR"/>
    <property type="match status" value="1"/>
</dbReference>
<evidence type="ECO:0000313" key="12">
    <source>
        <dbReference type="Proteomes" id="UP000261023"/>
    </source>
</evidence>
<dbReference type="GO" id="GO:0005886">
    <property type="term" value="C:plasma membrane"/>
    <property type="evidence" value="ECO:0007669"/>
    <property type="project" value="UniProtKB-SubCell"/>
</dbReference>
<evidence type="ECO:0000256" key="1">
    <source>
        <dbReference type="ARBA" id="ARBA00004651"/>
    </source>
</evidence>
<comment type="similarity">
    <text evidence="2">Belongs to the FliR/MopE/SpaR family.</text>
</comment>